<keyword evidence="3" id="KW-1185">Reference proteome</keyword>
<gene>
    <name evidence="2" type="ORF">GCM10009799_43560</name>
</gene>
<evidence type="ECO:0000256" key="1">
    <source>
        <dbReference type="SAM" id="MobiDB-lite"/>
    </source>
</evidence>
<dbReference type="Proteomes" id="UP001501585">
    <property type="component" value="Unassembled WGS sequence"/>
</dbReference>
<reference evidence="2 3" key="1">
    <citation type="journal article" date="2019" name="Int. J. Syst. Evol. Microbiol.">
        <title>The Global Catalogue of Microorganisms (GCM) 10K type strain sequencing project: providing services to taxonomists for standard genome sequencing and annotation.</title>
        <authorList>
            <consortium name="The Broad Institute Genomics Platform"/>
            <consortium name="The Broad Institute Genome Sequencing Center for Infectious Disease"/>
            <person name="Wu L."/>
            <person name="Ma J."/>
        </authorList>
    </citation>
    <scope>NUCLEOTIDE SEQUENCE [LARGE SCALE GENOMIC DNA]</scope>
    <source>
        <strain evidence="2 3">JCM 15313</strain>
    </source>
</reference>
<evidence type="ECO:0000313" key="2">
    <source>
        <dbReference type="EMBL" id="GAA2010700.1"/>
    </source>
</evidence>
<dbReference type="EMBL" id="BAAAPC010000022">
    <property type="protein sequence ID" value="GAA2010700.1"/>
    <property type="molecule type" value="Genomic_DNA"/>
</dbReference>
<protein>
    <submittedName>
        <fullName evidence="2">Uncharacterized protein</fullName>
    </submittedName>
</protein>
<organism evidence="2 3">
    <name type="scientific">Nocardiopsis rhodophaea</name>
    <dbReference type="NCBI Taxonomy" id="280238"/>
    <lineage>
        <taxon>Bacteria</taxon>
        <taxon>Bacillati</taxon>
        <taxon>Actinomycetota</taxon>
        <taxon>Actinomycetes</taxon>
        <taxon>Streptosporangiales</taxon>
        <taxon>Nocardiopsidaceae</taxon>
        <taxon>Nocardiopsis</taxon>
    </lineage>
</organism>
<sequence length="105" mass="11240">MECSRIAERPSPEAKGPPCRTRQATGAPSPLLPSVLLFTTEHRMGRPPTRPPSRPGPRTPPLPATAIGILSKDQRKPTEFPWSPTGGMGIARGGLRGWVVRAVLA</sequence>
<evidence type="ECO:0000313" key="3">
    <source>
        <dbReference type="Proteomes" id="UP001501585"/>
    </source>
</evidence>
<accession>A0ABN2TJD2</accession>
<feature type="compositionally biased region" description="Pro residues" evidence="1">
    <location>
        <begin position="48"/>
        <end position="63"/>
    </location>
</feature>
<feature type="region of interest" description="Disordered" evidence="1">
    <location>
        <begin position="1"/>
        <end position="86"/>
    </location>
</feature>
<feature type="compositionally biased region" description="Basic and acidic residues" evidence="1">
    <location>
        <begin position="1"/>
        <end position="12"/>
    </location>
</feature>
<comment type="caution">
    <text evidence="2">The sequence shown here is derived from an EMBL/GenBank/DDBJ whole genome shotgun (WGS) entry which is preliminary data.</text>
</comment>
<name>A0ABN2TJD2_9ACTN</name>
<proteinExistence type="predicted"/>